<feature type="compositionally biased region" description="Basic residues" evidence="14">
    <location>
        <begin position="4315"/>
        <end position="4329"/>
    </location>
</feature>
<feature type="region of interest" description="Disordered" evidence="14">
    <location>
        <begin position="4569"/>
        <end position="4593"/>
    </location>
</feature>
<dbReference type="PROSITE" id="PS51192">
    <property type="entry name" value="HELICASE_ATP_BIND_1"/>
    <property type="match status" value="1"/>
</dbReference>
<feature type="region of interest" description="Disordered" evidence="14">
    <location>
        <begin position="3916"/>
        <end position="3996"/>
    </location>
</feature>
<comment type="similarity">
    <text evidence="2">Belongs to the SNF2/RAD54 helicase family. SWR1 subfamily.</text>
</comment>
<sequence>MQTSPSRQHRSLSAQILRLEDRMTGSNPVSPSSSGSPASSGGVSPLHLGHLMNDSLDGSSAFETPRLQTRASAVSASSQYDSMMKEPVLDKNQADILEQAKHEAEIENRIAELKKEGFWSTRRLSKVPEPLRPKVHWDYLCEEMQWLAADFAQERRWKRGVARKVVRMVIRHHEDLKQKEEKAKREEQAKLRRIASLVAKEVRQFWTNVEKVVQFKQQSRLEEKRKKTLDLQLDFIVGQTEKYSDLLSQSLNETLGPRQIKSSHTVSTASRLLCSAVAKEDEDGDFQPQEEEDDEETIEVEEQQEGNDLETQQREIEQLKLESELPLEELLQSLPQQILASSCSDDDEVEDEEDEQDEVQEEEEEESEEGELEHSQTIKLKKTNVAVPGKVMLCTQEEEDDEFTANEDEAEDEEETIEAEEALDGEIDHAAELDQLAVEGEMPISELLQRYSALQMEKPESLPESLSSESEQSIEDNESIQSDYSEDEINSEVEEDEDDEGVGVEYLLQGTEDNQKGHPVNASHKETLGPKKEITDIAAAAESLQPKGYTLATTQVKTPVPFLLRGTLREYQHIGLDWLVTMYEKKLNGILADEMGLGKTIQTISLLAHLAIAKGNWGPHLIIVPTSVMLNWEMELKRWCPSFKILTYYGSQKERKLKRQGWTKPNAFHVCITSYKLVLQDHQAFRRKNWKYLILDEAQNIKNFKSQRWQSLLRFNSQRRLLLTGTPLQNSLMELWSLMHFLMPHVFQSHREFKEWFSNPLTGMIEGSQEYNEGLIKRLHKVLRPFLLRRVKVDVEKQMPKKYEHVIHCRLSKRQRYLYDDFMAQAATRETLASGHFMSVINILMQLRKVCNHPNLFDPRPIHSPFITEGICFTTASLALRALERDPFKHVDLDIFNLINLEGRVSRYEADVFLPMRKASRMLIEEIAESPDPPPRPKPVKMKVNRMFQPVPKPEGRPLVMVNSPRAAVPPLRLSSLSAIEMPEISAPVPVPSPAPVSDPDIAQLPTHSMLAQGPLTVTFPSPTPLLPVTQPPPAPTLNISATTTTVTSLLGPVSTPQVLPTNQIPPNTPSPPVSTASTTSEMRASPQLPASVMMPASTLTPVPTGGIVKPLMAQTTSLPGYSFPAAGQVQQRLLLSPDMQARLPSGEVISIAQLASLANRPVQNMPGTKPITFQLHGNRLTLSGPHLRQVTMGQPVGQPRQLQGNVVHLVSAGGQHHIISQPAHVALLQAMTQQQQTQLLQQSGQAQASVQTISLQAAPNAQPSAILPNSVPSITSTAASGGISVPYSAAQASLMNSSGIMKIVVRQTTKDGITPPGVALPQRPAGLPVPGIPTLISPVQRGTIPGVPHGSTALRFPAPLHLPIRAANPQPAPGRSMLKVLPAQAPSVEQAGGASSTHCSVLQASNAASSLAPSPSTSSTPLLGARLLAPLSSPVSTMASQLIPAISSAACSLPASPVPSPLPHSLVAFSSVAALATQSLTTNQTLVQIPSCSLTPSLVSRPPDASSLLPTTLVSPTSSSLSLVPPPVSDSASTVTTSLSLRLTADNSSLTPSLWPLTSTAPILVSSQFSNSVPMLAPATSSGTSPMPTTHVSSSTYLQTSLPPSSVTHLAPVVSSSSLPMQTPTSGNTRACGSAPMLSPTVGYSPASLVASSSSTPTYLQAVTPASSSVTLIGPGQITNSAFNQPSGPIHLQTPLLGTLQNPLLTSVQSASSPVQAHMAASSSAALPPLPLAHNNAKMLTSGSASSFAYVQCSAPVSSPASLLAPVLASSSNPKVATLQATSPAPIVAALVSPNLSPLLASSMSSCHPSLLAPGGASNSASLPTPVPSFNQSSVAGCSTTPVHAPLSSHAALLASVSSSNSVPVQASNLVSSQKSLVANNSPAMFSPGTFTVVSNPVSACVSLAGNCPALATFSDFSAATMLSAQTSVTSSSSVQTAVPQHVTPGSNPSHTLNSVPPSMIVSVQPTSPNVTGRSLVQSIPISTSLGAKHGLASAQVAIPGSAATIRYPLSVSSYGTQLVGSSTSASTKPTQIPSHGTLQGIPPVPSNGIQPSCSTLSLATRLSVSPAQISTQGIVTIPSNGMHLTCPASTLAFTPLTCSSSTRFISDPTTESASGHEHIVLPSNPSSLEPRPLLSAPVSVSRSTAVTLSGPATNLAASSLPVSSIGVPLAPKLQPVCNPIITSTERPLTPMSSPLYTVASCPPAPVSGPLTTCVARPTTPGSNSLPTLANRPPTPINSYLINSVGHPSAINNYVTASVSCPITQVTSSHTTSACLSLIQDSSCAAILGTQPLTPMNRYPNTMADRPLTPVNNSLTTSACLPLTPVYSPGNILGNPSLNPANSCSTTLANRPLNSVSSSSNTLAAHPPTPVPNSLSNFTASLFTTVQSSLTTTVAQTPTPVLNPVTSLVYPPLTPDCTLVNASAQRPLNLISSSVTTAAAGSLTQMSSPSATSAARVSVPLSSTILTLTPRTHASMVFKEELEMLTLRSTTPTPPPLSTSLIMPRIRRQPPPPPRSPFYLESLEEKRKRQRKERLDRLFRINERHCAQSPIYGTEILRLCSLSSLSSSTPCMRRDGWWGVGYAHCYAAQVLAESNHLDAYWYLTGALSRAILTPHQRLEQLEHLIDRFIFVMPPVEAPSISVHTCHPSPSHTVQQSVLIDNLQRELGPRSLNLHRIICNMRTQFPDLRLIQYDCGKLQTLDRLLRQLKAGYHRVLIFTQMTRMLDVLEQFLNYHGHIYLRLDGSTRVEQRQSLMDRFNADKRIFCFILSTRSGGVGVNLTGADTVIFYDSDWNPTMDAQAQDRCHRIGQTRDVHIYRLISERTVEENILKKANQKRMLGDMAIEGGNFTTAYFRQQTIRDLFEMPIEEGPKKEVDCSSRSSLQDEDDGAPARQSQILEQALCKAEDEEDIRAATQAKAEQVAELAEFNENIPLDADDCAGREEEEEMSKAEQEIASLVEQLTPIERYAMNFLESSMEDISKEELKQAEEQVEAARKDLDQAKEDIFHLPADDEEDWVSEESQTKRSKRSKAFNRPERPGTRVSERLRGTRSSGLESEDPSVVAPVEHFQPRQEAKKLSLELQDRVQQIRDVSFMQEMKSPVSEGKKLSRALQSSPTDIKDYASPLKQEADELLLMDKPINEQLPVNRQPLIQVPTQKLRSLVIPEATFVKTELLLEPMSSRVMASDDLSQDDGVTPLLLPYAIEEEQGVLFSRNEAPLQTCETKGRSFEVFHLEEQGGVMPATEEIRPSLPLGRNEVPFVSAEKTEKSEQPETVDYPGWADFPSNKTLVTKDCADLPDTCHKTALPLENPPDTDSKAQRMLSNRLLEGSPMEGLSLVKDQVAAEPSLHMTTSSQDISDTIIQQKSSCQSRKLQTDSTSATNRLTFPSYKGSTEKVQKELWSLTSSNICDVQSENMLSQSKDLLKETNIETKPSPMSEVHKQSVEAAPCMENILLQIPIANHTTMELPSNRDPHISGLAVVVKSNYVPDDGIPQNSQEGSVDGTEASRLTEMSEKQIMTSKVKEINTISDTHVLMTTASSPVVCMALMDAELLHQRPELLLGKLRSHNASLQRDSVAVRQSLGDSINIPGDREKNAIVVTHMEETKTEPNSLRKVPQLQDEAGLKRASEENLCHLPLASEIPKNEHTSHQNLDETSENVDIYCSQTRSSLKSFIADEARGEAATETLEDSSLRTPRRRTCADGEILQNQKEDDSPTAKVLRKLPGRIVTIVEDRVPAKRKRKPYSFRTSLSSPGESSANSISDTDSAGKEMQSLRDYPTRSKIGLETKEKMKVQQREDSSQQTELQPRSLEISMMKPQECDTPVRSELSEHLSVRERLGTREDGSSVTSSATNSRPDFEPSTGSQVKLSPLAIKRKRGRPRKIKPEHSLGRRSPEPTSPDCSSLELSVLDCKTPEQLFPNYKSPEQASPDETVSPSTFPCNKSLNTFTSDSQLPNQSPLLETSPQGSTSPSRDTVESPNRAKQHGTTHAVSPKLSRISCGTEEETLQIIELNAKKKKDLTKATPDQISVLSTGKSENPLPVEKRKRGRPPKVRESKTSLPLLPSNPSSVLKTEQLLLPFESHSNKTLSVLMTNSALPTNIFKSSPSCSAVSTHSGPIPARVSADCSYTTSGFLTDSSSTPARVLAAGCFPHNSCDISSNATGVTSDASSTSASVIAEAGSSPTRIAADDSSTQISDNLNSSLNSTNTISITTHISIDNNTTTSRAFADANSTSIGALTDDTTTPASPPANVSSALGRFSTDAGSSSPKVMTDTSYTPPKRKRGRPPKIQSPPTGEKCPQPSASERESSLDESKNRKPPTKRATRKKRKLRAQEAQRSLKLPHSLATSKLSRQSQLSDSETSSSSESPPLTRLAKVKMDSQGPSKAKGMESENSWTAKVLKNKLTSSPRTEESEVRGLSLSKPDTVLSDKASECSISTRTKSESVLLKKVDDTSQDSSASEMRSLRREDNPRGRCTRQTPSEILLPALEREKRVPRKSKRQSSSESTVTQSRTRTDSDSTSEDDVNRPHKRPKKETKHFRKKHGNSFASESVGDRILRSVAAAAAAAAMSPASNTRSNSITHPPSSNPTAVTGRKCGSLTITTLVDHRGEIMSPPMSCKEIGTKCPPGALVLDFEVDLNL</sequence>
<keyword evidence="5" id="KW-0378">Hydrolase</keyword>
<keyword evidence="4" id="KW-0547">Nucleotide-binding</keyword>
<dbReference type="Pfam" id="PF07529">
    <property type="entry name" value="HSA"/>
    <property type="match status" value="1"/>
</dbReference>
<comment type="subcellular location">
    <subcellularLocation>
        <location evidence="1">Nucleus</location>
    </subcellularLocation>
</comment>
<dbReference type="Proteomes" id="UP001066276">
    <property type="component" value="Chromosome 7"/>
</dbReference>
<dbReference type="GO" id="GO:0003677">
    <property type="term" value="F:DNA binding"/>
    <property type="evidence" value="ECO:0007669"/>
    <property type="project" value="UniProtKB-KW"/>
</dbReference>
<feature type="compositionally biased region" description="Polar residues" evidence="14">
    <location>
        <begin position="4570"/>
        <end position="4589"/>
    </location>
</feature>
<keyword evidence="12" id="KW-0539">Nucleus</keyword>
<protein>
    <recommendedName>
        <fullName evidence="20">Helicase SRCAP</fullName>
    </recommendedName>
</protein>
<feature type="compositionally biased region" description="Basic and acidic residues" evidence="14">
    <location>
        <begin position="4303"/>
        <end position="4314"/>
    </location>
</feature>
<dbReference type="InterPro" id="IPR049730">
    <property type="entry name" value="SNF2/RAD54-like_C"/>
</dbReference>
<dbReference type="SMART" id="SM00573">
    <property type="entry name" value="HSA"/>
    <property type="match status" value="1"/>
</dbReference>
<feature type="region of interest" description="Disordered" evidence="14">
    <location>
        <begin position="2870"/>
        <end position="2893"/>
    </location>
</feature>
<feature type="region of interest" description="Disordered" evidence="14">
    <location>
        <begin position="4236"/>
        <end position="4546"/>
    </location>
</feature>
<evidence type="ECO:0000256" key="10">
    <source>
        <dbReference type="ARBA" id="ARBA00023125"/>
    </source>
</evidence>
<feature type="compositionally biased region" description="Basic residues" evidence="14">
    <location>
        <begin position="3873"/>
        <end position="3882"/>
    </location>
</feature>
<dbReference type="PROSITE" id="PS51194">
    <property type="entry name" value="HELICASE_CTER"/>
    <property type="match status" value="1"/>
</dbReference>
<dbReference type="InterPro" id="IPR017956">
    <property type="entry name" value="AT_hook_DNA-bd_motif"/>
</dbReference>
<dbReference type="SMART" id="SM00490">
    <property type="entry name" value="HELICc"/>
    <property type="match status" value="1"/>
</dbReference>
<keyword evidence="11" id="KW-0804">Transcription</keyword>
<dbReference type="Gene3D" id="3.40.50.10810">
    <property type="entry name" value="Tandem AAA-ATPase domain"/>
    <property type="match status" value="1"/>
</dbReference>
<evidence type="ECO:0000256" key="11">
    <source>
        <dbReference type="ARBA" id="ARBA00023163"/>
    </source>
</evidence>
<dbReference type="GO" id="GO:0004386">
    <property type="term" value="F:helicase activity"/>
    <property type="evidence" value="ECO:0007669"/>
    <property type="project" value="UniProtKB-KW"/>
</dbReference>
<feature type="compositionally biased region" description="Basic and acidic residues" evidence="14">
    <location>
        <begin position="3883"/>
        <end position="3894"/>
    </location>
</feature>
<dbReference type="PROSITE" id="PS51204">
    <property type="entry name" value="HSA"/>
    <property type="match status" value="1"/>
</dbReference>
<feature type="region of interest" description="Disordered" evidence="14">
    <location>
        <begin position="3737"/>
        <end position="3903"/>
    </location>
</feature>
<feature type="compositionally biased region" description="Polar residues" evidence="14">
    <location>
        <begin position="3746"/>
        <end position="3765"/>
    </location>
</feature>
<dbReference type="InterPro" id="IPR050520">
    <property type="entry name" value="INO80/SWR1_helicase"/>
</dbReference>
<feature type="compositionally biased region" description="Basic and acidic residues" evidence="14">
    <location>
        <begin position="4462"/>
        <end position="4471"/>
    </location>
</feature>
<evidence type="ECO:0000256" key="2">
    <source>
        <dbReference type="ARBA" id="ARBA00009220"/>
    </source>
</evidence>
<dbReference type="GO" id="GO:0000812">
    <property type="term" value="C:Swr1 complex"/>
    <property type="evidence" value="ECO:0007669"/>
    <property type="project" value="TreeGrafter"/>
</dbReference>
<evidence type="ECO:0000313" key="18">
    <source>
        <dbReference type="EMBL" id="KAJ1126179.1"/>
    </source>
</evidence>
<keyword evidence="3" id="KW-0597">Phosphoprotein</keyword>
<dbReference type="FunFam" id="3.40.50.300:FF:000529">
    <property type="entry name" value="helicase SRCAP isoform X1"/>
    <property type="match status" value="1"/>
</dbReference>
<feature type="compositionally biased region" description="Polar residues" evidence="14">
    <location>
        <begin position="4023"/>
        <end position="4035"/>
    </location>
</feature>
<feature type="coiled-coil region" evidence="13">
    <location>
        <begin position="2911"/>
        <end position="3005"/>
    </location>
</feature>
<reference evidence="18" key="1">
    <citation type="journal article" date="2022" name="bioRxiv">
        <title>Sequencing and chromosome-scale assembly of the giantPleurodeles waltlgenome.</title>
        <authorList>
            <person name="Brown T."/>
            <person name="Elewa A."/>
            <person name="Iarovenko S."/>
            <person name="Subramanian E."/>
            <person name="Araus A.J."/>
            <person name="Petzold A."/>
            <person name="Susuki M."/>
            <person name="Suzuki K.-i.T."/>
            <person name="Hayashi T."/>
            <person name="Toyoda A."/>
            <person name="Oliveira C."/>
            <person name="Osipova E."/>
            <person name="Leigh N.D."/>
            <person name="Simon A."/>
            <person name="Yun M.H."/>
        </authorList>
    </citation>
    <scope>NUCLEOTIDE SEQUENCE</scope>
    <source>
        <strain evidence="18">20211129_DDA</strain>
        <tissue evidence="18">Liver</tissue>
    </source>
</reference>
<dbReference type="InterPro" id="IPR027417">
    <property type="entry name" value="P-loop_NTPase"/>
</dbReference>
<evidence type="ECO:0000256" key="9">
    <source>
        <dbReference type="ARBA" id="ARBA00023015"/>
    </source>
</evidence>
<feature type="compositionally biased region" description="Polar residues" evidence="14">
    <location>
        <begin position="3845"/>
        <end position="3867"/>
    </location>
</feature>
<feature type="region of interest" description="Disordered" evidence="14">
    <location>
        <begin position="280"/>
        <end position="311"/>
    </location>
</feature>
<evidence type="ECO:0000256" key="7">
    <source>
        <dbReference type="ARBA" id="ARBA00022840"/>
    </source>
</evidence>
<dbReference type="SUPFAM" id="SSF52540">
    <property type="entry name" value="P-loop containing nucleoside triphosphate hydrolases"/>
    <property type="match status" value="3"/>
</dbReference>
<feature type="region of interest" description="Disordered" evidence="14">
    <location>
        <begin position="2489"/>
        <end position="2520"/>
    </location>
</feature>
<feature type="compositionally biased region" description="Polar residues" evidence="14">
    <location>
        <begin position="4261"/>
        <end position="4276"/>
    </location>
</feature>
<gene>
    <name evidence="18" type="ORF">NDU88_004587</name>
</gene>
<feature type="compositionally biased region" description="Low complexity" evidence="14">
    <location>
        <begin position="25"/>
        <end position="45"/>
    </location>
</feature>
<dbReference type="FunFam" id="3.40.50.10810:FF:000005">
    <property type="entry name" value="Photoperiod-independent early flowering 1"/>
    <property type="match status" value="1"/>
</dbReference>
<feature type="compositionally biased region" description="Basic residues" evidence="14">
    <location>
        <begin position="4527"/>
        <end position="4543"/>
    </location>
</feature>
<evidence type="ECO:0000256" key="3">
    <source>
        <dbReference type="ARBA" id="ARBA00022553"/>
    </source>
</evidence>
<dbReference type="InterPro" id="IPR014001">
    <property type="entry name" value="Helicase_ATP-bd"/>
</dbReference>
<feature type="region of interest" description="Disordered" evidence="14">
    <location>
        <begin position="4017"/>
        <end position="4065"/>
    </location>
</feature>
<dbReference type="GO" id="GO:0016887">
    <property type="term" value="F:ATP hydrolysis activity"/>
    <property type="evidence" value="ECO:0007669"/>
    <property type="project" value="TreeGrafter"/>
</dbReference>
<feature type="region of interest" description="Disordered" evidence="14">
    <location>
        <begin position="340"/>
        <end position="381"/>
    </location>
</feature>
<feature type="compositionally biased region" description="Basic and acidic residues" evidence="14">
    <location>
        <begin position="3818"/>
        <end position="3844"/>
    </location>
</feature>
<dbReference type="GO" id="GO:0140096">
    <property type="term" value="F:catalytic activity, acting on a protein"/>
    <property type="evidence" value="ECO:0007669"/>
    <property type="project" value="UniProtKB-ARBA"/>
</dbReference>
<comment type="caution">
    <text evidence="18">The sequence shown here is derived from an EMBL/GenBank/DDBJ whole genome shotgun (WGS) entry which is preliminary data.</text>
</comment>
<evidence type="ECO:0000256" key="14">
    <source>
        <dbReference type="SAM" id="MobiDB-lite"/>
    </source>
</evidence>
<evidence type="ECO:0000259" key="17">
    <source>
        <dbReference type="PROSITE" id="PS51204"/>
    </source>
</evidence>
<dbReference type="GO" id="GO:0006338">
    <property type="term" value="P:chromatin remodeling"/>
    <property type="evidence" value="ECO:0007669"/>
    <property type="project" value="UniProtKB-ARBA"/>
</dbReference>
<dbReference type="EMBL" id="JANPWB010000011">
    <property type="protein sequence ID" value="KAJ1126179.1"/>
    <property type="molecule type" value="Genomic_DNA"/>
</dbReference>
<dbReference type="InterPro" id="IPR038718">
    <property type="entry name" value="SNF2-like_sf"/>
</dbReference>
<evidence type="ECO:0000256" key="8">
    <source>
        <dbReference type="ARBA" id="ARBA00022853"/>
    </source>
</evidence>
<dbReference type="GO" id="GO:0010557">
    <property type="term" value="P:positive regulation of macromolecule biosynthetic process"/>
    <property type="evidence" value="ECO:0007669"/>
    <property type="project" value="UniProtKB-ARBA"/>
</dbReference>
<feature type="compositionally biased region" description="Acidic residues" evidence="14">
    <location>
        <begin position="344"/>
        <end position="371"/>
    </location>
</feature>
<dbReference type="InterPro" id="IPR001650">
    <property type="entry name" value="Helicase_C-like"/>
</dbReference>
<evidence type="ECO:0000256" key="6">
    <source>
        <dbReference type="ARBA" id="ARBA00022806"/>
    </source>
</evidence>
<dbReference type="SMART" id="SM00384">
    <property type="entry name" value="AT_hook"/>
    <property type="match status" value="3"/>
</dbReference>
<keyword evidence="9" id="KW-0805">Transcription regulation</keyword>
<dbReference type="GO" id="GO:0042393">
    <property type="term" value="F:histone binding"/>
    <property type="evidence" value="ECO:0007669"/>
    <property type="project" value="TreeGrafter"/>
</dbReference>
<evidence type="ECO:0000256" key="12">
    <source>
        <dbReference type="ARBA" id="ARBA00023242"/>
    </source>
</evidence>
<dbReference type="GO" id="GO:0005524">
    <property type="term" value="F:ATP binding"/>
    <property type="evidence" value="ECO:0007669"/>
    <property type="project" value="UniProtKB-KW"/>
</dbReference>
<feature type="region of interest" description="Disordered" evidence="14">
    <location>
        <begin position="458"/>
        <end position="500"/>
    </location>
</feature>
<evidence type="ECO:0000256" key="5">
    <source>
        <dbReference type="ARBA" id="ARBA00022801"/>
    </source>
</evidence>
<feature type="compositionally biased region" description="Acidic residues" evidence="14">
    <location>
        <begin position="396"/>
        <end position="421"/>
    </location>
</feature>
<keyword evidence="13" id="KW-0175">Coiled coil</keyword>
<keyword evidence="19" id="KW-1185">Reference proteome</keyword>
<keyword evidence="7" id="KW-0067">ATP-binding</keyword>
<dbReference type="InterPro" id="IPR000330">
    <property type="entry name" value="SNF2_N"/>
</dbReference>
<feature type="domain" description="Helicase ATP-binding" evidence="15">
    <location>
        <begin position="580"/>
        <end position="745"/>
    </location>
</feature>
<feature type="compositionally biased region" description="Basic and acidic residues" evidence="14">
    <location>
        <begin position="3777"/>
        <end position="3799"/>
    </location>
</feature>
<proteinExistence type="inferred from homology"/>
<dbReference type="CDD" id="cd18003">
    <property type="entry name" value="DEXQc_SRCAP"/>
    <property type="match status" value="1"/>
</dbReference>
<evidence type="ECO:0000259" key="16">
    <source>
        <dbReference type="PROSITE" id="PS51194"/>
    </source>
</evidence>
<evidence type="ECO:0000256" key="13">
    <source>
        <dbReference type="SAM" id="Coils"/>
    </source>
</evidence>
<evidence type="ECO:0000256" key="4">
    <source>
        <dbReference type="ARBA" id="ARBA00022741"/>
    </source>
</evidence>
<keyword evidence="10" id="KW-0238">DNA-binding</keyword>
<feature type="compositionally biased region" description="Acidic residues" evidence="14">
    <location>
        <begin position="472"/>
        <end position="500"/>
    </location>
</feature>
<dbReference type="InterPro" id="IPR014012">
    <property type="entry name" value="HSA_dom"/>
</dbReference>
<dbReference type="Pfam" id="PF00176">
    <property type="entry name" value="SNF2-rel_dom"/>
    <property type="match status" value="1"/>
</dbReference>
<feature type="compositionally biased region" description="Polar residues" evidence="14">
    <location>
        <begin position="1"/>
        <end position="14"/>
    </location>
</feature>
<evidence type="ECO:0000313" key="19">
    <source>
        <dbReference type="Proteomes" id="UP001066276"/>
    </source>
</evidence>
<dbReference type="Pfam" id="PF00271">
    <property type="entry name" value="Helicase_C"/>
    <property type="match status" value="1"/>
</dbReference>
<feature type="compositionally biased region" description="Low complexity" evidence="14">
    <location>
        <begin position="462"/>
        <end position="471"/>
    </location>
</feature>
<feature type="region of interest" description="Disordered" evidence="14">
    <location>
        <begin position="1"/>
        <end position="61"/>
    </location>
</feature>
<keyword evidence="8" id="KW-0156">Chromatin regulator</keyword>
<feature type="region of interest" description="Disordered" evidence="14">
    <location>
        <begin position="3007"/>
        <end position="3061"/>
    </location>
</feature>
<feature type="region of interest" description="Disordered" evidence="14">
    <location>
        <begin position="395"/>
        <end position="421"/>
    </location>
</feature>
<dbReference type="CDD" id="cd18793">
    <property type="entry name" value="SF2_C_SNF"/>
    <property type="match status" value="1"/>
</dbReference>
<feature type="domain" description="Helicase C-terminal" evidence="16">
    <location>
        <begin position="2700"/>
        <end position="2850"/>
    </location>
</feature>
<dbReference type="SMART" id="SM00487">
    <property type="entry name" value="DEXDc"/>
    <property type="match status" value="1"/>
</dbReference>
<feature type="compositionally biased region" description="Acidic residues" evidence="14">
    <location>
        <begin position="280"/>
        <end position="308"/>
    </location>
</feature>
<feature type="compositionally biased region" description="Basic and acidic residues" evidence="14">
    <location>
        <begin position="3034"/>
        <end position="3048"/>
    </location>
</feature>
<dbReference type="PANTHER" id="PTHR45685:SF1">
    <property type="entry name" value="HELICASE SRCAP"/>
    <property type="match status" value="1"/>
</dbReference>
<feature type="domain" description="HSA" evidence="17">
    <location>
        <begin position="124"/>
        <end position="196"/>
    </location>
</feature>
<dbReference type="Gene3D" id="3.40.50.300">
    <property type="entry name" value="P-loop containing nucleotide triphosphate hydrolases"/>
    <property type="match status" value="1"/>
</dbReference>
<organism evidence="18 19">
    <name type="scientific">Pleurodeles waltl</name>
    <name type="common">Iberian ribbed newt</name>
    <dbReference type="NCBI Taxonomy" id="8319"/>
    <lineage>
        <taxon>Eukaryota</taxon>
        <taxon>Metazoa</taxon>
        <taxon>Chordata</taxon>
        <taxon>Craniata</taxon>
        <taxon>Vertebrata</taxon>
        <taxon>Euteleostomi</taxon>
        <taxon>Amphibia</taxon>
        <taxon>Batrachia</taxon>
        <taxon>Caudata</taxon>
        <taxon>Salamandroidea</taxon>
        <taxon>Salamandridae</taxon>
        <taxon>Pleurodelinae</taxon>
        <taxon>Pleurodeles</taxon>
    </lineage>
</organism>
<dbReference type="GO" id="GO:0010468">
    <property type="term" value="P:regulation of gene expression"/>
    <property type="evidence" value="ECO:0007669"/>
    <property type="project" value="UniProtKB-ARBA"/>
</dbReference>
<evidence type="ECO:0000259" key="15">
    <source>
        <dbReference type="PROSITE" id="PS51192"/>
    </source>
</evidence>
<name>A0AAV7PEI4_PLEWA</name>
<keyword evidence="6" id="KW-0347">Helicase</keyword>
<feature type="region of interest" description="Disordered" evidence="14">
    <location>
        <begin position="4182"/>
        <end position="4201"/>
    </location>
</feature>
<feature type="compositionally biased region" description="Basic and acidic residues" evidence="14">
    <location>
        <begin position="4439"/>
        <end position="4451"/>
    </location>
</feature>
<evidence type="ECO:0008006" key="20">
    <source>
        <dbReference type="Google" id="ProtNLM"/>
    </source>
</evidence>
<accession>A0AAV7PEI4</accession>
<feature type="compositionally biased region" description="Polar residues" evidence="14">
    <location>
        <begin position="3923"/>
        <end position="3972"/>
    </location>
</feature>
<dbReference type="PANTHER" id="PTHR45685">
    <property type="entry name" value="HELICASE SRCAP-RELATED"/>
    <property type="match status" value="1"/>
</dbReference>
<evidence type="ECO:0000256" key="1">
    <source>
        <dbReference type="ARBA" id="ARBA00004123"/>
    </source>
</evidence>
<feature type="compositionally biased region" description="Low complexity" evidence="14">
    <location>
        <begin position="4350"/>
        <end position="4371"/>
    </location>
</feature>
<feature type="region of interest" description="Disordered" evidence="14">
    <location>
        <begin position="1060"/>
        <end position="1082"/>
    </location>
</feature>